<proteinExistence type="predicted"/>
<keyword evidence="2" id="KW-0949">S-adenosyl-L-methionine</keyword>
<reference evidence="9 10" key="1">
    <citation type="submission" date="2024-01" db="EMBL/GenBank/DDBJ databases">
        <title>Uliginosibacterium soil sp. nov.</title>
        <authorList>
            <person name="Lv Y."/>
        </authorList>
    </citation>
    <scope>NUCLEOTIDE SEQUENCE [LARGE SCALE GENOMIC DNA]</scope>
    <source>
        <strain evidence="9 10">H3</strain>
    </source>
</reference>
<dbReference type="PROSITE" id="PS51918">
    <property type="entry name" value="RADICAL_SAM"/>
    <property type="match status" value="1"/>
</dbReference>
<dbReference type="Pfam" id="PF02310">
    <property type="entry name" value="B12-binding"/>
    <property type="match status" value="1"/>
</dbReference>
<dbReference type="Pfam" id="PF13311">
    <property type="entry name" value="DUF4080"/>
    <property type="match status" value="1"/>
</dbReference>
<dbReference type="PROSITE" id="PS51332">
    <property type="entry name" value="B12_BINDING"/>
    <property type="match status" value="1"/>
</dbReference>
<evidence type="ECO:0000259" key="7">
    <source>
        <dbReference type="PROSITE" id="PS51332"/>
    </source>
</evidence>
<dbReference type="Proteomes" id="UP001331561">
    <property type="component" value="Unassembled WGS sequence"/>
</dbReference>
<feature type="region of interest" description="Disordered" evidence="6">
    <location>
        <begin position="502"/>
        <end position="537"/>
    </location>
</feature>
<evidence type="ECO:0000313" key="10">
    <source>
        <dbReference type="Proteomes" id="UP001331561"/>
    </source>
</evidence>
<evidence type="ECO:0000313" key="9">
    <source>
        <dbReference type="EMBL" id="MEC5387136.1"/>
    </source>
</evidence>
<feature type="domain" description="B12-binding" evidence="7">
    <location>
        <begin position="4"/>
        <end position="146"/>
    </location>
</feature>
<dbReference type="CDD" id="cd01335">
    <property type="entry name" value="Radical_SAM"/>
    <property type="match status" value="1"/>
</dbReference>
<protein>
    <submittedName>
        <fullName evidence="9">DUF4080 domain-containing protein</fullName>
    </submittedName>
</protein>
<dbReference type="InterPro" id="IPR058240">
    <property type="entry name" value="rSAM_sf"/>
</dbReference>
<dbReference type="InterPro" id="IPR023404">
    <property type="entry name" value="rSAM_horseshoe"/>
</dbReference>
<dbReference type="Gene3D" id="3.80.30.20">
    <property type="entry name" value="tm_1862 like domain"/>
    <property type="match status" value="1"/>
</dbReference>
<evidence type="ECO:0000256" key="2">
    <source>
        <dbReference type="ARBA" id="ARBA00022691"/>
    </source>
</evidence>
<dbReference type="PANTHER" id="PTHR43409:SF16">
    <property type="entry name" value="SLR0320 PROTEIN"/>
    <property type="match status" value="1"/>
</dbReference>
<dbReference type="SUPFAM" id="SSF102114">
    <property type="entry name" value="Radical SAM enzymes"/>
    <property type="match status" value="1"/>
</dbReference>
<keyword evidence="3" id="KW-0479">Metal-binding</keyword>
<comment type="cofactor">
    <cofactor evidence="1">
        <name>[4Fe-4S] cluster</name>
        <dbReference type="ChEBI" id="CHEBI:49883"/>
    </cofactor>
</comment>
<dbReference type="SFLD" id="SFLDS00029">
    <property type="entry name" value="Radical_SAM"/>
    <property type="match status" value="1"/>
</dbReference>
<evidence type="ECO:0000256" key="1">
    <source>
        <dbReference type="ARBA" id="ARBA00001966"/>
    </source>
</evidence>
<dbReference type="InterPro" id="IPR006638">
    <property type="entry name" value="Elp3/MiaA/NifB-like_rSAM"/>
</dbReference>
<dbReference type="InterPro" id="IPR051198">
    <property type="entry name" value="BchE-like"/>
</dbReference>
<evidence type="ECO:0000259" key="8">
    <source>
        <dbReference type="PROSITE" id="PS51918"/>
    </source>
</evidence>
<feature type="domain" description="Radical SAM core" evidence="8">
    <location>
        <begin position="171"/>
        <end position="401"/>
    </location>
</feature>
<dbReference type="EMBL" id="JAYXHS010000003">
    <property type="protein sequence ID" value="MEC5387136.1"/>
    <property type="molecule type" value="Genomic_DNA"/>
</dbReference>
<keyword evidence="10" id="KW-1185">Reference proteome</keyword>
<organism evidence="9 10">
    <name type="scientific">Uliginosibacterium silvisoli</name>
    <dbReference type="NCBI Taxonomy" id="3114758"/>
    <lineage>
        <taxon>Bacteria</taxon>
        <taxon>Pseudomonadati</taxon>
        <taxon>Pseudomonadota</taxon>
        <taxon>Betaproteobacteria</taxon>
        <taxon>Rhodocyclales</taxon>
        <taxon>Zoogloeaceae</taxon>
        <taxon>Uliginosibacterium</taxon>
    </lineage>
</organism>
<gene>
    <name evidence="9" type="ORF">VVD49_15510</name>
</gene>
<accession>A0ABU6K617</accession>
<dbReference type="Pfam" id="PF04055">
    <property type="entry name" value="Radical_SAM"/>
    <property type="match status" value="1"/>
</dbReference>
<dbReference type="SFLD" id="SFLDG01082">
    <property type="entry name" value="B12-binding_domain_containing"/>
    <property type="match status" value="1"/>
</dbReference>
<dbReference type="Gene3D" id="3.40.50.280">
    <property type="entry name" value="Cobalamin-binding domain"/>
    <property type="match status" value="1"/>
</dbReference>
<keyword evidence="5" id="KW-0411">Iron-sulfur</keyword>
<dbReference type="SMART" id="SM00729">
    <property type="entry name" value="Elp3"/>
    <property type="match status" value="1"/>
</dbReference>
<evidence type="ECO:0000256" key="5">
    <source>
        <dbReference type="ARBA" id="ARBA00023014"/>
    </source>
</evidence>
<keyword evidence="4" id="KW-0408">Iron</keyword>
<dbReference type="InterPro" id="IPR006158">
    <property type="entry name" value="Cobalamin-bd"/>
</dbReference>
<evidence type="ECO:0000256" key="6">
    <source>
        <dbReference type="SAM" id="MobiDB-lite"/>
    </source>
</evidence>
<comment type="caution">
    <text evidence="9">The sequence shown here is derived from an EMBL/GenBank/DDBJ whole genome shotgun (WGS) entry which is preliminary data.</text>
</comment>
<evidence type="ECO:0000256" key="4">
    <source>
        <dbReference type="ARBA" id="ARBA00023004"/>
    </source>
</evidence>
<name>A0ABU6K617_9RHOO</name>
<dbReference type="PANTHER" id="PTHR43409">
    <property type="entry name" value="ANAEROBIC MAGNESIUM-PROTOPORPHYRIN IX MONOMETHYL ESTER CYCLASE-RELATED"/>
    <property type="match status" value="1"/>
</dbReference>
<dbReference type="InterPro" id="IPR025288">
    <property type="entry name" value="DUF4080"/>
</dbReference>
<sequence>MSRPRIILSTLNAKYIHASLGLRYLLANMARHGSEELRAQTALREFTIARAPRDIVAALLDELGEAEGVQIVGFGVYIWNVTQTTEVVRLLKIARPAIKVVLGGPEVSYEYQEQEIVRLADHLITGWGDVSFPKLCHALLHGPQPLMKIIVGEQPALDEVVMPYAEYSDDDLAHRLLYVEASRGCPFKCEFCLSSLDKTAWAFSLDAFLAELDQLYTRGARNFKFVDRTFNLKIDASIRILQFFLERLSPDLFVHFEVIPDHLPDRLKDVIAQFPPGVLQFEIGIQSFNPEVQQTISRRQDNAKTEANLRWLMTASHAHLHTDLIFGLPGETLASFAEGFDRLHAIGPHEIQLGILKRLRGTPIVRHSITFDMAYDAQPPYIVQQTSSVDAPTMQRFKRLARYWDLVANSGRFTRAMVLLMQGPSAFEAFMHFSDWLWHTTEKTSGLTPEMLLDAVFDYLTGPRGQPIDIVRETLLADYLASGARANPECLQGLLGQRPAPVSRAASKLQQRQTQHADNRAVGPAGPHQDLVAEAER</sequence>
<evidence type="ECO:0000256" key="3">
    <source>
        <dbReference type="ARBA" id="ARBA00022723"/>
    </source>
</evidence>
<dbReference type="RefSeq" id="WP_327600113.1">
    <property type="nucleotide sequence ID" value="NZ_JAYXHS010000003.1"/>
</dbReference>
<dbReference type="InterPro" id="IPR007197">
    <property type="entry name" value="rSAM"/>
</dbReference>